<dbReference type="Pfam" id="PF02771">
    <property type="entry name" value="Acyl-CoA_dh_N"/>
    <property type="match status" value="1"/>
</dbReference>
<evidence type="ECO:0000313" key="8">
    <source>
        <dbReference type="EMBL" id="MBR0657226.1"/>
    </source>
</evidence>
<comment type="similarity">
    <text evidence="2">Belongs to the acyl-CoA dehydrogenase family.</text>
</comment>
<evidence type="ECO:0000256" key="4">
    <source>
        <dbReference type="ARBA" id="ARBA00022827"/>
    </source>
</evidence>
<dbReference type="InterPro" id="IPR009075">
    <property type="entry name" value="AcylCo_DH/oxidase_C"/>
</dbReference>
<name>A0AAF1JZZ8_9PROT</name>
<feature type="domain" description="Acyl-CoA dehydrogenase/oxidase N-terminal" evidence="7">
    <location>
        <begin position="4"/>
        <end position="86"/>
    </location>
</feature>
<keyword evidence="5" id="KW-0560">Oxidoreductase</keyword>
<dbReference type="Pfam" id="PF00441">
    <property type="entry name" value="Acyl-CoA_dh_1"/>
    <property type="match status" value="1"/>
</dbReference>
<proteinExistence type="inferred from homology"/>
<evidence type="ECO:0000256" key="2">
    <source>
        <dbReference type="ARBA" id="ARBA00009347"/>
    </source>
</evidence>
<reference evidence="8" key="2">
    <citation type="journal article" date="2021" name="Syst. Appl. Microbiol.">
        <title>Roseomonas hellenica sp. nov., isolated from roots of wild-growing Alkanna tinctoria.</title>
        <authorList>
            <person name="Rat A."/>
            <person name="Naranjo H.D."/>
            <person name="Lebbe L."/>
            <person name="Cnockaert M."/>
            <person name="Krigas N."/>
            <person name="Grigoriadou K."/>
            <person name="Maloupa E."/>
            <person name="Willems A."/>
        </authorList>
    </citation>
    <scope>NUCLEOTIDE SEQUENCE</scope>
    <source>
        <strain evidence="8">LMG 28251</strain>
    </source>
</reference>
<feature type="domain" description="Acyl-CoA dehydrogenase/oxidase C-terminal" evidence="6">
    <location>
        <begin position="178"/>
        <end position="302"/>
    </location>
</feature>
<keyword evidence="9" id="KW-1185">Reference proteome</keyword>
<evidence type="ECO:0000259" key="6">
    <source>
        <dbReference type="Pfam" id="PF00441"/>
    </source>
</evidence>
<reference evidence="8" key="1">
    <citation type="submission" date="2020-01" db="EMBL/GenBank/DDBJ databases">
        <authorList>
            <person name="Rat A."/>
        </authorList>
    </citation>
    <scope>NUCLEOTIDE SEQUENCE</scope>
    <source>
        <strain evidence="8">LMG 28251</strain>
    </source>
</reference>
<dbReference type="RefSeq" id="WP_211876090.1">
    <property type="nucleotide sequence ID" value="NZ_JAAEDH010000028.1"/>
</dbReference>
<dbReference type="AlphaFoldDB" id="A0AAF1JZZ8"/>
<dbReference type="PANTHER" id="PTHR43884">
    <property type="entry name" value="ACYL-COA DEHYDROGENASE"/>
    <property type="match status" value="1"/>
</dbReference>
<dbReference type="InterPro" id="IPR009100">
    <property type="entry name" value="AcylCoA_DH/oxidase_NM_dom_sf"/>
</dbReference>
<accession>A0AAF1JZZ8</accession>
<dbReference type="SUPFAM" id="SSF56645">
    <property type="entry name" value="Acyl-CoA dehydrogenase NM domain-like"/>
    <property type="match status" value="1"/>
</dbReference>
<keyword evidence="3" id="KW-0285">Flavoprotein</keyword>
<evidence type="ECO:0000259" key="7">
    <source>
        <dbReference type="Pfam" id="PF02771"/>
    </source>
</evidence>
<protein>
    <submittedName>
        <fullName evidence="8">Acyl-CoA/acyl-ACP dehydrogenase</fullName>
    </submittedName>
</protein>
<dbReference type="GO" id="GO:0050660">
    <property type="term" value="F:flavin adenine dinucleotide binding"/>
    <property type="evidence" value="ECO:0007669"/>
    <property type="project" value="InterPro"/>
</dbReference>
<evidence type="ECO:0000313" key="9">
    <source>
        <dbReference type="Proteomes" id="UP001196068"/>
    </source>
</evidence>
<dbReference type="EMBL" id="JAAEDH010000028">
    <property type="protein sequence ID" value="MBR0657226.1"/>
    <property type="molecule type" value="Genomic_DNA"/>
</dbReference>
<keyword evidence="4" id="KW-0274">FAD</keyword>
<dbReference type="SUPFAM" id="SSF47203">
    <property type="entry name" value="Acyl-CoA dehydrogenase C-terminal domain-like"/>
    <property type="match status" value="1"/>
</dbReference>
<evidence type="ECO:0000256" key="5">
    <source>
        <dbReference type="ARBA" id="ARBA00023002"/>
    </source>
</evidence>
<dbReference type="InterPro" id="IPR036250">
    <property type="entry name" value="AcylCo_DH-like_C"/>
</dbReference>
<dbReference type="GO" id="GO:0003995">
    <property type="term" value="F:acyl-CoA dehydrogenase activity"/>
    <property type="evidence" value="ECO:0007669"/>
    <property type="project" value="TreeGrafter"/>
</dbReference>
<dbReference type="Proteomes" id="UP001196068">
    <property type="component" value="Unassembled WGS sequence"/>
</dbReference>
<dbReference type="InterPro" id="IPR037069">
    <property type="entry name" value="AcylCoA_DH/ox_N_sf"/>
</dbReference>
<sequence>MSDTMLVDQVTRALAEHCDAATMREVEARRFPRQAWDALAPMGLRLALVPEDQGGAGLGLETAAELFMALGHHGAPVPLAEDMVAAMLFAASGLEVPEDGVLTFAAAGGTVPWGAFATRVATVHGRRLHILAGGIANGRASISGEPRDVIEHATTLAEVTLPESFGDGSARSLTALIRAAQIAGALGAILALAVDYANTRVQFGRPIGRFQAIQQQLAEFAEESACASVAARSAARAADKRGLAGAAFEIGCAKIIAGEAAGKCAAIAHQVFAAIGITEDHSLHHFTRRLWSWREEGGTERFWAQRIGAEAQARGGAALWPDITARDEGIAP</sequence>
<comment type="caution">
    <text evidence="8">The sequence shown here is derived from an EMBL/GenBank/DDBJ whole genome shotgun (WGS) entry which is preliminary data.</text>
</comment>
<gene>
    <name evidence="8" type="ORF">GXW79_19275</name>
</gene>
<comment type="cofactor">
    <cofactor evidence="1">
        <name>FAD</name>
        <dbReference type="ChEBI" id="CHEBI:57692"/>
    </cofactor>
</comment>
<dbReference type="Gene3D" id="1.20.140.10">
    <property type="entry name" value="Butyryl-CoA Dehydrogenase, subunit A, domain 3"/>
    <property type="match status" value="1"/>
</dbReference>
<dbReference type="InterPro" id="IPR013786">
    <property type="entry name" value="AcylCoA_DH/ox_N"/>
</dbReference>
<dbReference type="PANTHER" id="PTHR43884:SF20">
    <property type="entry name" value="ACYL-COA DEHYDROGENASE FADE28"/>
    <property type="match status" value="1"/>
</dbReference>
<evidence type="ECO:0000256" key="1">
    <source>
        <dbReference type="ARBA" id="ARBA00001974"/>
    </source>
</evidence>
<evidence type="ECO:0000256" key="3">
    <source>
        <dbReference type="ARBA" id="ARBA00022630"/>
    </source>
</evidence>
<dbReference type="Gene3D" id="1.10.540.10">
    <property type="entry name" value="Acyl-CoA dehydrogenase/oxidase, N-terminal domain"/>
    <property type="match status" value="1"/>
</dbReference>
<organism evidence="8 9">
    <name type="scientific">Plastoroseomonas arctica</name>
    <dbReference type="NCBI Taxonomy" id="1509237"/>
    <lineage>
        <taxon>Bacteria</taxon>
        <taxon>Pseudomonadati</taxon>
        <taxon>Pseudomonadota</taxon>
        <taxon>Alphaproteobacteria</taxon>
        <taxon>Acetobacterales</taxon>
        <taxon>Acetobacteraceae</taxon>
        <taxon>Plastoroseomonas</taxon>
    </lineage>
</organism>